<protein>
    <submittedName>
        <fullName evidence="7">Glutamyl-tRNA synthetase</fullName>
        <ecNumber evidence="7">6.1.1.17</ecNumber>
    </submittedName>
</protein>
<dbReference type="Gene3D" id="3.40.50.620">
    <property type="entry name" value="HUPs"/>
    <property type="match status" value="1"/>
</dbReference>
<evidence type="ECO:0000259" key="6">
    <source>
        <dbReference type="Pfam" id="PF00749"/>
    </source>
</evidence>
<evidence type="ECO:0000256" key="2">
    <source>
        <dbReference type="ARBA" id="ARBA00022741"/>
    </source>
</evidence>
<dbReference type="Pfam" id="PF00749">
    <property type="entry name" value="tRNA-synt_1c"/>
    <property type="match status" value="1"/>
</dbReference>
<name>A0A376CMS1_9CORY</name>
<evidence type="ECO:0000256" key="3">
    <source>
        <dbReference type="ARBA" id="ARBA00022840"/>
    </source>
</evidence>
<dbReference type="GO" id="GO:0005524">
    <property type="term" value="F:ATP binding"/>
    <property type="evidence" value="ECO:0007669"/>
    <property type="project" value="UniProtKB-KW"/>
</dbReference>
<dbReference type="GO" id="GO:0005829">
    <property type="term" value="C:cytosol"/>
    <property type="evidence" value="ECO:0007669"/>
    <property type="project" value="TreeGrafter"/>
</dbReference>
<dbReference type="GO" id="GO:0004818">
    <property type="term" value="F:glutamate-tRNA ligase activity"/>
    <property type="evidence" value="ECO:0007669"/>
    <property type="project" value="UniProtKB-EC"/>
</dbReference>
<proteinExistence type="inferred from homology"/>
<dbReference type="AlphaFoldDB" id="A0A376CMS1"/>
<evidence type="ECO:0000256" key="5">
    <source>
        <dbReference type="RuleBase" id="RU363037"/>
    </source>
</evidence>
<dbReference type="InterPro" id="IPR014729">
    <property type="entry name" value="Rossmann-like_a/b/a_fold"/>
</dbReference>
<keyword evidence="1 5" id="KW-0436">Ligase</keyword>
<evidence type="ECO:0000313" key="7">
    <source>
        <dbReference type="EMBL" id="STC69399.1"/>
    </source>
</evidence>
<keyword evidence="4 5" id="KW-0030">Aminoacyl-tRNA synthetase</keyword>
<gene>
    <name evidence="7" type="primary">gltX_1</name>
    <name evidence="7" type="ORF">NCTC11862_01189</name>
</gene>
<reference evidence="7 8" key="1">
    <citation type="submission" date="2018-06" db="EMBL/GenBank/DDBJ databases">
        <authorList>
            <consortium name="Pathogen Informatics"/>
            <person name="Doyle S."/>
        </authorList>
    </citation>
    <scope>NUCLEOTIDE SEQUENCE [LARGE SCALE GENOMIC DNA]</scope>
    <source>
        <strain evidence="7 8">NCTC11862</strain>
    </source>
</reference>
<dbReference type="PANTHER" id="PTHR43311:SF1">
    <property type="entry name" value="GLUTAMYL-Q TRNA(ASP) SYNTHETASE"/>
    <property type="match status" value="1"/>
</dbReference>
<keyword evidence="8" id="KW-1185">Reference proteome</keyword>
<dbReference type="EMBL" id="UFXQ01000001">
    <property type="protein sequence ID" value="STC69399.1"/>
    <property type="molecule type" value="Genomic_DNA"/>
</dbReference>
<dbReference type="InterPro" id="IPR049940">
    <property type="entry name" value="GluQ/Sye"/>
</dbReference>
<keyword evidence="5" id="KW-0648">Protein biosynthesis</keyword>
<evidence type="ECO:0000256" key="4">
    <source>
        <dbReference type="ARBA" id="ARBA00023146"/>
    </source>
</evidence>
<evidence type="ECO:0000313" key="8">
    <source>
        <dbReference type="Proteomes" id="UP000254467"/>
    </source>
</evidence>
<dbReference type="GO" id="GO:0006424">
    <property type="term" value="P:glutamyl-tRNA aminoacylation"/>
    <property type="evidence" value="ECO:0007669"/>
    <property type="project" value="TreeGrafter"/>
</dbReference>
<dbReference type="PANTHER" id="PTHR43311">
    <property type="entry name" value="GLUTAMATE--TRNA LIGASE"/>
    <property type="match status" value="1"/>
</dbReference>
<dbReference type="STRING" id="35756.GCA_001044155_01083"/>
<keyword evidence="3 5" id="KW-0067">ATP-binding</keyword>
<dbReference type="SUPFAM" id="SSF52374">
    <property type="entry name" value="Nucleotidylyl transferase"/>
    <property type="match status" value="1"/>
</dbReference>
<keyword evidence="2 5" id="KW-0547">Nucleotide-binding</keyword>
<dbReference type="EC" id="6.1.1.17" evidence="7"/>
<accession>A0A376CMS1</accession>
<organism evidence="7 8">
    <name type="scientific">Corynebacterium pilosum</name>
    <dbReference type="NCBI Taxonomy" id="35756"/>
    <lineage>
        <taxon>Bacteria</taxon>
        <taxon>Bacillati</taxon>
        <taxon>Actinomycetota</taxon>
        <taxon>Actinomycetes</taxon>
        <taxon>Mycobacteriales</taxon>
        <taxon>Corynebacteriaceae</taxon>
        <taxon>Corynebacterium</taxon>
    </lineage>
</organism>
<sequence length="272" mass="30103">MLRIEDIDTERSSMESAYRQIEDLEVLGLTFDGEVLFQSDRFAAYQEALDTLSTRGLIYECYCSRKEIREAASAPHVPHGMYPGTCRALSDEQRAQRRAELSAQGRVPALRLRAEVDTWTVHDEFAGEITSRIDDVIVKRGGNQNQSHDWAYNLAVVVDDGFQHVDQVVRGDDLLMQAPAQGYLAHVLGLPQVTYAHVPLVLNSEGQRLAKRDGAVTLRELCEDQGAGVGAVIEWIGASVGVPGAQSMQEVADRFSLDSFPRRPVTWSGVDS</sequence>
<comment type="similarity">
    <text evidence="5">Belongs to the class-I aminoacyl-tRNA synthetase family.</text>
</comment>
<dbReference type="InterPro" id="IPR020058">
    <property type="entry name" value="Glu/Gln-tRNA-synth_Ib_cat-dom"/>
</dbReference>
<dbReference type="Proteomes" id="UP000254467">
    <property type="component" value="Unassembled WGS sequence"/>
</dbReference>
<evidence type="ECO:0000256" key="1">
    <source>
        <dbReference type="ARBA" id="ARBA00022598"/>
    </source>
</evidence>
<feature type="domain" description="Glutamyl/glutaminyl-tRNA synthetase class Ib catalytic" evidence="6">
    <location>
        <begin position="1"/>
        <end position="226"/>
    </location>
</feature>